<keyword evidence="6" id="KW-0653">Protein transport</keyword>
<evidence type="ECO:0000256" key="5">
    <source>
        <dbReference type="ARBA" id="ARBA00023136"/>
    </source>
</evidence>
<keyword evidence="3 7" id="KW-0812">Transmembrane</keyword>
<name>A0A944M7Q8_9GAMM</name>
<evidence type="ECO:0000256" key="7">
    <source>
        <dbReference type="SAM" id="Phobius"/>
    </source>
</evidence>
<evidence type="ECO:0000259" key="8">
    <source>
        <dbReference type="Pfam" id="PF01618"/>
    </source>
</evidence>
<proteinExistence type="inferred from homology"/>
<evidence type="ECO:0000313" key="10">
    <source>
        <dbReference type="Proteomes" id="UP000770889"/>
    </source>
</evidence>
<sequence length="224" mass="24708">MDHTMNIAELLAKGGPVIWILALYSSIGLTIVLERYFLFLRLRQLPQQWQQKLGQLLDDSATHQALNQLRGPEANIIRAMVEAQQDGIKDLRGVGERVRGEEIQRMEFGLRTLGILGNTAPLLGLLGTITGMIKAFMVIEQAGGKVDAQALAGGIWEAMITTGVGLAVAIPLLLMLHFLEGSVERRARKMSRCIALLLERRVAESVLPAETQLTHHWENITDGV</sequence>
<dbReference type="PANTHER" id="PTHR30625:SF11">
    <property type="entry name" value="MOTA_TOLQ_EXBB PROTON CHANNEL DOMAIN-CONTAINING PROTEIN"/>
    <property type="match status" value="1"/>
</dbReference>
<evidence type="ECO:0000256" key="2">
    <source>
        <dbReference type="ARBA" id="ARBA00022475"/>
    </source>
</evidence>
<dbReference type="PANTHER" id="PTHR30625">
    <property type="entry name" value="PROTEIN TOLQ"/>
    <property type="match status" value="1"/>
</dbReference>
<comment type="similarity">
    <text evidence="6">Belongs to the exbB/tolQ family.</text>
</comment>
<dbReference type="InterPro" id="IPR002898">
    <property type="entry name" value="MotA_ExbB_proton_chnl"/>
</dbReference>
<evidence type="ECO:0000313" key="9">
    <source>
        <dbReference type="EMBL" id="MBT2988708.1"/>
    </source>
</evidence>
<evidence type="ECO:0000256" key="4">
    <source>
        <dbReference type="ARBA" id="ARBA00022989"/>
    </source>
</evidence>
<dbReference type="InterPro" id="IPR050790">
    <property type="entry name" value="ExbB/TolQ_transport"/>
</dbReference>
<protein>
    <submittedName>
        <fullName evidence="9">MotA/TolQ/ExbB proton channel family protein</fullName>
    </submittedName>
</protein>
<evidence type="ECO:0000256" key="3">
    <source>
        <dbReference type="ARBA" id="ARBA00022692"/>
    </source>
</evidence>
<feature type="domain" description="MotA/TolQ/ExbB proton channel" evidence="8">
    <location>
        <begin position="72"/>
        <end position="190"/>
    </location>
</feature>
<keyword evidence="2" id="KW-1003">Cell membrane</keyword>
<comment type="caution">
    <text evidence="9">The sequence shown here is derived from an EMBL/GenBank/DDBJ whole genome shotgun (WGS) entry which is preliminary data.</text>
</comment>
<dbReference type="AlphaFoldDB" id="A0A944M7Q8"/>
<organism evidence="9 10">
    <name type="scientific">Candidatus Thiodiazotropha taylori</name>
    <dbReference type="NCBI Taxonomy" id="2792791"/>
    <lineage>
        <taxon>Bacteria</taxon>
        <taxon>Pseudomonadati</taxon>
        <taxon>Pseudomonadota</taxon>
        <taxon>Gammaproteobacteria</taxon>
        <taxon>Chromatiales</taxon>
        <taxon>Sedimenticolaceae</taxon>
        <taxon>Candidatus Thiodiazotropha</taxon>
    </lineage>
</organism>
<keyword evidence="5 7" id="KW-0472">Membrane</keyword>
<accession>A0A944M7Q8</accession>
<dbReference type="Pfam" id="PF01618">
    <property type="entry name" value="MotA_ExbB"/>
    <property type="match status" value="1"/>
</dbReference>
<feature type="transmembrane region" description="Helical" evidence="7">
    <location>
        <begin position="17"/>
        <end position="38"/>
    </location>
</feature>
<feature type="transmembrane region" description="Helical" evidence="7">
    <location>
        <begin position="115"/>
        <end position="139"/>
    </location>
</feature>
<reference evidence="9 10" key="1">
    <citation type="submission" date="2021-05" db="EMBL/GenBank/DDBJ databases">
        <title>Genetic and Functional Diversity in Clade A Lucinid endosymbionts from the Bahamas.</title>
        <authorList>
            <person name="Giani N.M."/>
            <person name="Engel A.S."/>
            <person name="Campbell B.J."/>
        </authorList>
    </citation>
    <scope>NUCLEOTIDE SEQUENCE [LARGE SCALE GENOMIC DNA]</scope>
    <source>
        <strain evidence="9">LUC16012Gg_MoonRockCtena</strain>
    </source>
</reference>
<dbReference type="EMBL" id="JAHHGM010000005">
    <property type="protein sequence ID" value="MBT2988708.1"/>
    <property type="molecule type" value="Genomic_DNA"/>
</dbReference>
<keyword evidence="6" id="KW-0813">Transport</keyword>
<dbReference type="Proteomes" id="UP000770889">
    <property type="component" value="Unassembled WGS sequence"/>
</dbReference>
<gene>
    <name evidence="9" type="ORF">KME65_07055</name>
</gene>
<evidence type="ECO:0000256" key="1">
    <source>
        <dbReference type="ARBA" id="ARBA00004651"/>
    </source>
</evidence>
<keyword evidence="4 7" id="KW-1133">Transmembrane helix</keyword>
<comment type="subcellular location">
    <subcellularLocation>
        <location evidence="1">Cell membrane</location>
        <topology evidence="1">Multi-pass membrane protein</topology>
    </subcellularLocation>
    <subcellularLocation>
        <location evidence="6">Membrane</location>
        <topology evidence="6">Multi-pass membrane protein</topology>
    </subcellularLocation>
</comment>
<dbReference type="GO" id="GO:0005886">
    <property type="term" value="C:plasma membrane"/>
    <property type="evidence" value="ECO:0007669"/>
    <property type="project" value="UniProtKB-SubCell"/>
</dbReference>
<dbReference type="GO" id="GO:0017038">
    <property type="term" value="P:protein import"/>
    <property type="evidence" value="ECO:0007669"/>
    <property type="project" value="TreeGrafter"/>
</dbReference>
<feature type="transmembrane region" description="Helical" evidence="7">
    <location>
        <begin position="159"/>
        <end position="179"/>
    </location>
</feature>
<evidence type="ECO:0000256" key="6">
    <source>
        <dbReference type="RuleBase" id="RU004057"/>
    </source>
</evidence>